<dbReference type="Pfam" id="PF12802">
    <property type="entry name" value="MarR_2"/>
    <property type="match status" value="1"/>
</dbReference>
<dbReference type="InterPro" id="IPR000835">
    <property type="entry name" value="HTH_MarR-typ"/>
</dbReference>
<dbReference type="RefSeq" id="WP_286276156.1">
    <property type="nucleotide sequence ID" value="NZ_AP027731.1"/>
</dbReference>
<evidence type="ECO:0000313" key="3">
    <source>
        <dbReference type="EMBL" id="BDZ46053.1"/>
    </source>
</evidence>
<dbReference type="Gene3D" id="1.10.10.10">
    <property type="entry name" value="Winged helix-like DNA-binding domain superfamily/Winged helix DNA-binding domain"/>
    <property type="match status" value="1"/>
</dbReference>
<gene>
    <name evidence="3" type="ORF">GCM10025866_19620</name>
</gene>
<proteinExistence type="predicted"/>
<dbReference type="PROSITE" id="PS50995">
    <property type="entry name" value="HTH_MARR_2"/>
    <property type="match status" value="1"/>
</dbReference>
<organism evidence="3 4">
    <name type="scientific">Naasia aerilata</name>
    <dbReference type="NCBI Taxonomy" id="1162966"/>
    <lineage>
        <taxon>Bacteria</taxon>
        <taxon>Bacillati</taxon>
        <taxon>Actinomycetota</taxon>
        <taxon>Actinomycetes</taxon>
        <taxon>Micrococcales</taxon>
        <taxon>Microbacteriaceae</taxon>
        <taxon>Naasia</taxon>
    </lineage>
</organism>
<dbReference type="SMART" id="SM00347">
    <property type="entry name" value="HTH_MARR"/>
    <property type="match status" value="1"/>
</dbReference>
<dbReference type="InterPro" id="IPR039422">
    <property type="entry name" value="MarR/SlyA-like"/>
</dbReference>
<accession>A0ABM8GCS7</accession>
<dbReference type="Proteomes" id="UP001321498">
    <property type="component" value="Chromosome"/>
</dbReference>
<reference evidence="4" key="1">
    <citation type="journal article" date="2019" name="Int. J. Syst. Evol. Microbiol.">
        <title>The Global Catalogue of Microorganisms (GCM) 10K type strain sequencing project: providing services to taxonomists for standard genome sequencing and annotation.</title>
        <authorList>
            <consortium name="The Broad Institute Genomics Platform"/>
            <consortium name="The Broad Institute Genome Sequencing Center for Infectious Disease"/>
            <person name="Wu L."/>
            <person name="Ma J."/>
        </authorList>
    </citation>
    <scope>NUCLEOTIDE SEQUENCE [LARGE SCALE GENOMIC DNA]</scope>
    <source>
        <strain evidence="4">NBRC 108725</strain>
    </source>
</reference>
<evidence type="ECO:0000256" key="1">
    <source>
        <dbReference type="SAM" id="MobiDB-lite"/>
    </source>
</evidence>
<feature type="domain" description="HTH marR-type" evidence="2">
    <location>
        <begin position="438"/>
        <end position="570"/>
    </location>
</feature>
<sequence length="578" mass="63420">MTRLASASAALAYQRAWFTQLREATAGGEDFALVNADAPQEILRAMGIPYVVNQWWASIVTAKQVAGDSLEAVARSGYPDDSRQYDVLALGSRSLSADAAPWGGLPKPRFVIAELSGDATGKVFEAWTDDSETEFFPYERTAAVTPSGPWWELAPRRWEHVFGRERIELMAAENRLLIEFLEERTGRTFEPARLVEVMDLINEQEELNRQTRDLIAAARPTPVRVSDTIPAVMIPQWHRGSEWGRDAAGALRDEVAGLVSSGASVAQDERLRLMWVGRGLWGDTSVYRRFEDEFGAVFVWSMYLAIAADGYIRYGDDPIEALAARFVGITDLLYAPARAAVVRQGGQGSRRGRRGAPRRRRRPRCGLHHPGSGGGGGARAGDPRQQRGSADPRSGGGRGCDGALRVDPRVVGVRAVPAGGSEPARRPADGQRDGAAGGVTLLYLIKQVELAIRARLEAETRGVGLTVVQYTAMTVLERRPGLTSAELAKNSFVRAQSMATVTAELEERELISRRVDPAHHRHLLLSVTPAGLALLDRLRPAVDWIEEQMVSALSETDVERLRRTLQYCRFSLGGGWPH</sequence>
<dbReference type="InterPro" id="IPR036390">
    <property type="entry name" value="WH_DNA-bd_sf"/>
</dbReference>
<protein>
    <recommendedName>
        <fullName evidence="2">HTH marR-type domain-containing protein</fullName>
    </recommendedName>
</protein>
<dbReference type="PANTHER" id="PTHR33164:SF43">
    <property type="entry name" value="HTH-TYPE TRANSCRIPTIONAL REPRESSOR YETL"/>
    <property type="match status" value="1"/>
</dbReference>
<evidence type="ECO:0000259" key="2">
    <source>
        <dbReference type="PROSITE" id="PS50995"/>
    </source>
</evidence>
<dbReference type="EMBL" id="AP027731">
    <property type="protein sequence ID" value="BDZ46053.1"/>
    <property type="molecule type" value="Genomic_DNA"/>
</dbReference>
<keyword evidence="4" id="KW-1185">Reference proteome</keyword>
<feature type="compositionally biased region" description="Basic residues" evidence="1">
    <location>
        <begin position="350"/>
        <end position="367"/>
    </location>
</feature>
<dbReference type="SUPFAM" id="SSF46785">
    <property type="entry name" value="Winged helix' DNA-binding domain"/>
    <property type="match status" value="1"/>
</dbReference>
<name>A0ABM8GCS7_9MICO</name>
<evidence type="ECO:0000313" key="4">
    <source>
        <dbReference type="Proteomes" id="UP001321498"/>
    </source>
</evidence>
<dbReference type="Pfam" id="PF06050">
    <property type="entry name" value="HGD-D"/>
    <property type="match status" value="1"/>
</dbReference>
<feature type="region of interest" description="Disordered" evidence="1">
    <location>
        <begin position="343"/>
        <end position="404"/>
    </location>
</feature>
<dbReference type="PANTHER" id="PTHR33164">
    <property type="entry name" value="TRANSCRIPTIONAL REGULATOR, MARR FAMILY"/>
    <property type="match status" value="1"/>
</dbReference>
<dbReference type="InterPro" id="IPR010327">
    <property type="entry name" value="FldB/FldC_alpha/beta"/>
</dbReference>
<dbReference type="InterPro" id="IPR036388">
    <property type="entry name" value="WH-like_DNA-bd_sf"/>
</dbReference>